<feature type="domain" description="PaaD zinc beta ribbon" evidence="1">
    <location>
        <begin position="5"/>
        <end position="52"/>
    </location>
</feature>
<keyword evidence="3" id="KW-1185">Reference proteome</keyword>
<dbReference type="Pfam" id="PF23451">
    <property type="entry name" value="Zn_ribbon_PaaD"/>
    <property type="match status" value="1"/>
</dbReference>
<dbReference type="AlphaFoldDB" id="A0A7D5LDP7"/>
<reference evidence="2 3" key="1">
    <citation type="submission" date="2020-06" db="EMBL/GenBank/DDBJ databases">
        <title>NJ-3-1, isolated from saline soil.</title>
        <authorList>
            <person name="Cui H.L."/>
            <person name="Shi X."/>
        </authorList>
    </citation>
    <scope>NUCLEOTIDE SEQUENCE [LARGE SCALE GENOMIC DNA]</scope>
    <source>
        <strain evidence="2 3">NJ-3-1</strain>
    </source>
</reference>
<dbReference type="OrthoDB" id="338932at2157"/>
<proteinExistence type="predicted"/>
<evidence type="ECO:0000259" key="1">
    <source>
        <dbReference type="Pfam" id="PF23451"/>
    </source>
</evidence>
<organism evidence="2 3">
    <name type="scientific">Halorarum salinum</name>
    <dbReference type="NCBI Taxonomy" id="2743089"/>
    <lineage>
        <taxon>Archaea</taxon>
        <taxon>Methanobacteriati</taxon>
        <taxon>Methanobacteriota</taxon>
        <taxon>Stenosarchaea group</taxon>
        <taxon>Halobacteria</taxon>
        <taxon>Halobacteriales</taxon>
        <taxon>Haloferacaceae</taxon>
        <taxon>Halorarum</taxon>
    </lineage>
</organism>
<dbReference type="KEGG" id="halu:HUG12_20155"/>
<name>A0A7D5LDP7_9EURY</name>
<dbReference type="InterPro" id="IPR056572">
    <property type="entry name" value="Zn_ribbon_PaaD"/>
</dbReference>
<gene>
    <name evidence="2" type="ORF">HUG12_20155</name>
</gene>
<dbReference type="Proteomes" id="UP000509626">
    <property type="component" value="Chromosome"/>
</dbReference>
<dbReference type="GeneID" id="56039824"/>
<dbReference type="RefSeq" id="WP_179270491.1">
    <property type="nucleotide sequence ID" value="NZ_CP058579.1"/>
</dbReference>
<protein>
    <recommendedName>
        <fullName evidence="1">PaaD zinc beta ribbon domain-containing protein</fullName>
    </recommendedName>
</protein>
<accession>A0A7D5LDP7</accession>
<dbReference type="EMBL" id="CP058579">
    <property type="protein sequence ID" value="QLG63907.1"/>
    <property type="molecule type" value="Genomic_DNA"/>
</dbReference>
<evidence type="ECO:0000313" key="3">
    <source>
        <dbReference type="Proteomes" id="UP000509626"/>
    </source>
</evidence>
<sequence length="63" mass="7083">MSRSDGDDRPDEDVSCPFCGSSDVVKDSDFGPEVSKSQYYCNACETPFERIKWGEARRPDTGR</sequence>
<evidence type="ECO:0000313" key="2">
    <source>
        <dbReference type="EMBL" id="QLG63907.1"/>
    </source>
</evidence>